<comment type="subcellular location">
    <subcellularLocation>
        <location evidence="10">Cell outer membrane</location>
        <topology evidence="10">Multi-pass membrane protein</topology>
    </subcellularLocation>
</comment>
<dbReference type="RefSeq" id="WP_196780449.1">
    <property type="nucleotide sequence ID" value="NZ_QFWV02000011.1"/>
</dbReference>
<proteinExistence type="inferred from homology"/>
<dbReference type="AlphaFoldDB" id="A0A3A8A667"/>
<dbReference type="Pfam" id="PF02530">
    <property type="entry name" value="Porin_2"/>
    <property type="match status" value="1"/>
</dbReference>
<evidence type="ECO:0000256" key="4">
    <source>
        <dbReference type="ARBA" id="ARBA00022692"/>
    </source>
</evidence>
<accession>A0A3A8A667</accession>
<keyword evidence="7 10" id="KW-0626">Porin</keyword>
<name>A0A3A8A667_9HYPH</name>
<dbReference type="GO" id="GO:0046930">
    <property type="term" value="C:pore complex"/>
    <property type="evidence" value="ECO:0007669"/>
    <property type="project" value="UniProtKB-KW"/>
</dbReference>
<evidence type="ECO:0000256" key="9">
    <source>
        <dbReference type="ARBA" id="ARBA00023237"/>
    </source>
</evidence>
<keyword evidence="8 10" id="KW-0472">Membrane</keyword>
<comment type="function">
    <text evidence="10">Forms passive diffusion pores that allow small molecular weight hydrophilic materials across the outer membrane.</text>
</comment>
<keyword evidence="4 10" id="KW-0812">Transmembrane</keyword>
<evidence type="ECO:0000256" key="2">
    <source>
        <dbReference type="ARBA" id="ARBA00022448"/>
    </source>
</evidence>
<sequence length="65" mass="7025">MKIKSLLLGSAAAMMAVSTAQAADIIIPEPEVVEYVRVCDAAGTGFFYIPGTETCLRIHGYVRYD</sequence>
<dbReference type="EMBL" id="QFWV02000011">
    <property type="protein sequence ID" value="RKF05356.1"/>
    <property type="molecule type" value="Genomic_DNA"/>
</dbReference>
<dbReference type="InterPro" id="IPR003684">
    <property type="entry name" value="Porin_alphabac"/>
</dbReference>
<evidence type="ECO:0000256" key="1">
    <source>
        <dbReference type="ARBA" id="ARBA00009521"/>
    </source>
</evidence>
<dbReference type="Proteomes" id="UP000246132">
    <property type="component" value="Unassembled WGS sequence"/>
</dbReference>
<keyword evidence="3 10" id="KW-1134">Transmembrane beta strand</keyword>
<keyword evidence="9 10" id="KW-0998">Cell outer membrane</keyword>
<dbReference type="GO" id="GO:0015288">
    <property type="term" value="F:porin activity"/>
    <property type="evidence" value="ECO:0007669"/>
    <property type="project" value="UniProtKB-KW"/>
</dbReference>
<feature type="non-terminal residue" evidence="11">
    <location>
        <position position="65"/>
    </location>
</feature>
<comment type="similarity">
    <text evidence="1 10">Belongs to the alphaproteobacteria porin family.</text>
</comment>
<evidence type="ECO:0000256" key="3">
    <source>
        <dbReference type="ARBA" id="ARBA00022452"/>
    </source>
</evidence>
<keyword evidence="2 10" id="KW-0813">Transport</keyword>
<evidence type="ECO:0000256" key="6">
    <source>
        <dbReference type="ARBA" id="ARBA00023065"/>
    </source>
</evidence>
<feature type="chain" id="PRO_5017100732" description="Porin" evidence="10">
    <location>
        <begin position="23"/>
        <end position="65"/>
    </location>
</feature>
<evidence type="ECO:0000313" key="11">
    <source>
        <dbReference type="EMBL" id="RKF05356.1"/>
    </source>
</evidence>
<keyword evidence="5 10" id="KW-0732">Signal</keyword>
<reference evidence="11 12" key="1">
    <citation type="journal article" date="2018" name="Int. J. Syst. Bacteriol.">
        <title>Oceaniradius stylonemae gen. nov., sp. nov., isolated from a red alga, Stylonema cornu-cervi.</title>
        <authorList>
            <person name="Jeong S."/>
        </authorList>
    </citation>
    <scope>NUCLEOTIDE SEQUENCE [LARGE SCALE GENOMIC DNA]</scope>
    <source>
        <strain evidence="11 12">StC1</strain>
    </source>
</reference>
<evidence type="ECO:0000313" key="12">
    <source>
        <dbReference type="Proteomes" id="UP000246132"/>
    </source>
</evidence>
<keyword evidence="12" id="KW-1185">Reference proteome</keyword>
<comment type="caution">
    <text evidence="11">The sequence shown here is derived from an EMBL/GenBank/DDBJ whole genome shotgun (WGS) entry which is preliminary data.</text>
</comment>
<evidence type="ECO:0000256" key="8">
    <source>
        <dbReference type="ARBA" id="ARBA00023136"/>
    </source>
</evidence>
<evidence type="ECO:0000256" key="10">
    <source>
        <dbReference type="RuleBase" id="RU364005"/>
    </source>
</evidence>
<keyword evidence="6 10" id="KW-0406">Ion transport</keyword>
<evidence type="ECO:0000256" key="5">
    <source>
        <dbReference type="ARBA" id="ARBA00022729"/>
    </source>
</evidence>
<dbReference type="GO" id="GO:0006811">
    <property type="term" value="P:monoatomic ion transport"/>
    <property type="evidence" value="ECO:0007669"/>
    <property type="project" value="UniProtKB-KW"/>
</dbReference>
<feature type="signal peptide" evidence="10">
    <location>
        <begin position="1"/>
        <end position="22"/>
    </location>
</feature>
<protein>
    <recommendedName>
        <fullName evidence="10">Porin</fullName>
    </recommendedName>
</protein>
<dbReference type="GO" id="GO:0009279">
    <property type="term" value="C:cell outer membrane"/>
    <property type="evidence" value="ECO:0007669"/>
    <property type="project" value="UniProtKB-SubCell"/>
</dbReference>
<organism evidence="11 12">
    <name type="scientific">Oceaniradius stylonematis</name>
    <dbReference type="NCBI Taxonomy" id="2184161"/>
    <lineage>
        <taxon>Bacteria</taxon>
        <taxon>Pseudomonadati</taxon>
        <taxon>Pseudomonadota</taxon>
        <taxon>Alphaproteobacteria</taxon>
        <taxon>Hyphomicrobiales</taxon>
        <taxon>Ahrensiaceae</taxon>
        <taxon>Oceaniradius</taxon>
    </lineage>
</organism>
<gene>
    <name evidence="11" type="ORF">DEM25_017430</name>
</gene>
<evidence type="ECO:0000256" key="7">
    <source>
        <dbReference type="ARBA" id="ARBA00023114"/>
    </source>
</evidence>
<comment type="domain">
    <text evidence="10">Consists of 16-stranded beta-barrel sheets, with large surface-exposed loops, that form a transmembrane pore at the center of each barrel. The pore is partially ocluded by a peptide loop that folds into the pore lumen.</text>
</comment>